<dbReference type="AlphaFoldDB" id="A0AAW0CZA0"/>
<comment type="caution">
    <text evidence="1">The sequence shown here is derived from an EMBL/GenBank/DDBJ whole genome shotgun (WGS) entry which is preliminary data.</text>
</comment>
<dbReference type="EMBL" id="JAWWNJ010000011">
    <property type="protein sequence ID" value="KAK7045141.1"/>
    <property type="molecule type" value="Genomic_DNA"/>
</dbReference>
<gene>
    <name evidence="1" type="ORF">R3P38DRAFT_2882741</name>
</gene>
<dbReference type="Proteomes" id="UP001362999">
    <property type="component" value="Unassembled WGS sequence"/>
</dbReference>
<keyword evidence="2" id="KW-1185">Reference proteome</keyword>
<organism evidence="1 2">
    <name type="scientific">Favolaschia claudopus</name>
    <dbReference type="NCBI Taxonomy" id="2862362"/>
    <lineage>
        <taxon>Eukaryota</taxon>
        <taxon>Fungi</taxon>
        <taxon>Dikarya</taxon>
        <taxon>Basidiomycota</taxon>
        <taxon>Agaricomycotina</taxon>
        <taxon>Agaricomycetes</taxon>
        <taxon>Agaricomycetidae</taxon>
        <taxon>Agaricales</taxon>
        <taxon>Marasmiineae</taxon>
        <taxon>Mycenaceae</taxon>
        <taxon>Favolaschia</taxon>
    </lineage>
</organism>
<protein>
    <recommendedName>
        <fullName evidence="3">F-box domain-containing protein</fullName>
    </recommendedName>
</protein>
<evidence type="ECO:0000313" key="2">
    <source>
        <dbReference type="Proteomes" id="UP001362999"/>
    </source>
</evidence>
<evidence type="ECO:0008006" key="3">
    <source>
        <dbReference type="Google" id="ProtNLM"/>
    </source>
</evidence>
<accession>A0AAW0CZA0</accession>
<reference evidence="1 2" key="1">
    <citation type="journal article" date="2024" name="J Genomics">
        <title>Draft genome sequencing and assembly of Favolaschia claudopus CIRM-BRFM 2984 isolated from oak limbs.</title>
        <authorList>
            <person name="Navarro D."/>
            <person name="Drula E."/>
            <person name="Chaduli D."/>
            <person name="Cazenave R."/>
            <person name="Ahrendt S."/>
            <person name="Wang J."/>
            <person name="Lipzen A."/>
            <person name="Daum C."/>
            <person name="Barry K."/>
            <person name="Grigoriev I.V."/>
            <person name="Favel A."/>
            <person name="Rosso M.N."/>
            <person name="Martin F."/>
        </authorList>
    </citation>
    <scope>NUCLEOTIDE SEQUENCE [LARGE SCALE GENOMIC DNA]</scope>
    <source>
        <strain evidence="1 2">CIRM-BRFM 2984</strain>
    </source>
</reference>
<name>A0AAW0CZA0_9AGAR</name>
<evidence type="ECO:0000313" key="1">
    <source>
        <dbReference type="EMBL" id="KAK7045141.1"/>
    </source>
</evidence>
<sequence length="229" mass="25470">MSSLPGELVDSIIDFTYALTGASSSSLATYALVSKQWLPRSRYYYFSSIRLTRTRSLDTIKTFLTLLASPHVTFLSSVKETEIYHRSSYGTPVLTAGDILVLIQKHGIRVRRLSLDCHFLQLGLDGSPRADFNSISELRVHLYGDVSLGKFFRVISLAFPSLESLVVQALHTGGERGSVEFPAPGKNLLTLDLPANLKRLEIGPAVVLQTLREHKLAPWLQELIDRSNL</sequence>
<proteinExistence type="predicted"/>